<organism evidence="7 8">
    <name type="scientific">Vagococcus bubulae</name>
    <dbReference type="NCBI Taxonomy" id="1977868"/>
    <lineage>
        <taxon>Bacteria</taxon>
        <taxon>Bacillati</taxon>
        <taxon>Bacillota</taxon>
        <taxon>Bacilli</taxon>
        <taxon>Lactobacillales</taxon>
        <taxon>Enterococcaceae</taxon>
        <taxon>Vagococcus</taxon>
    </lineage>
</organism>
<comment type="caution">
    <text evidence="7">The sequence shown here is derived from an EMBL/GenBank/DDBJ whole genome shotgun (WGS) entry which is preliminary data.</text>
</comment>
<feature type="transmembrane region" description="Helical" evidence="5">
    <location>
        <begin position="142"/>
        <end position="163"/>
    </location>
</feature>
<dbReference type="GO" id="GO:0140359">
    <property type="term" value="F:ABC-type transporter activity"/>
    <property type="evidence" value="ECO:0007669"/>
    <property type="project" value="InterPro"/>
</dbReference>
<evidence type="ECO:0000259" key="6">
    <source>
        <dbReference type="Pfam" id="PF01061"/>
    </source>
</evidence>
<feature type="transmembrane region" description="Helical" evidence="5">
    <location>
        <begin position="175"/>
        <end position="194"/>
    </location>
</feature>
<accession>A0A429ZIG3</accession>
<gene>
    <name evidence="7" type="ORF">CBF36_07600</name>
</gene>
<proteinExistence type="predicted"/>
<protein>
    <recommendedName>
        <fullName evidence="6">ABC-2 type transporter transmembrane domain-containing protein</fullName>
    </recommendedName>
</protein>
<feature type="transmembrane region" description="Helical" evidence="5">
    <location>
        <begin position="255"/>
        <end position="275"/>
    </location>
</feature>
<comment type="subcellular location">
    <subcellularLocation>
        <location evidence="1">Membrane</location>
        <topology evidence="1">Multi-pass membrane protein</topology>
    </subcellularLocation>
</comment>
<feature type="domain" description="ABC-2 type transporter transmembrane" evidence="6">
    <location>
        <begin position="3"/>
        <end position="221"/>
    </location>
</feature>
<dbReference type="OrthoDB" id="162334at2"/>
<evidence type="ECO:0000256" key="3">
    <source>
        <dbReference type="ARBA" id="ARBA00022989"/>
    </source>
</evidence>
<reference evidence="7 8" key="1">
    <citation type="submission" date="2017-05" db="EMBL/GenBank/DDBJ databases">
        <title>Vagococcus spp. assemblies.</title>
        <authorList>
            <person name="Gulvik C.A."/>
        </authorList>
    </citation>
    <scope>NUCLEOTIDE SEQUENCE [LARGE SCALE GENOMIC DNA]</scope>
    <source>
        <strain evidence="7 8">SS1994</strain>
    </source>
</reference>
<dbReference type="Proteomes" id="UP000288490">
    <property type="component" value="Unassembled WGS sequence"/>
</dbReference>
<feature type="transmembrane region" description="Helical" evidence="5">
    <location>
        <begin position="100"/>
        <end position="130"/>
    </location>
</feature>
<evidence type="ECO:0000256" key="2">
    <source>
        <dbReference type="ARBA" id="ARBA00022692"/>
    </source>
</evidence>
<evidence type="ECO:0000256" key="4">
    <source>
        <dbReference type="ARBA" id="ARBA00023136"/>
    </source>
</evidence>
<feature type="transmembrane region" description="Helical" evidence="5">
    <location>
        <begin position="12"/>
        <end position="37"/>
    </location>
</feature>
<dbReference type="InterPro" id="IPR013525">
    <property type="entry name" value="ABC2_TM"/>
</dbReference>
<dbReference type="EMBL" id="NGJT01000012">
    <property type="protein sequence ID" value="RST93479.1"/>
    <property type="molecule type" value="Genomic_DNA"/>
</dbReference>
<dbReference type="PANTHER" id="PTHR43229">
    <property type="entry name" value="NODULATION PROTEIN J"/>
    <property type="match status" value="1"/>
</dbReference>
<keyword evidence="8" id="KW-1185">Reference proteome</keyword>
<evidence type="ECO:0000313" key="7">
    <source>
        <dbReference type="EMBL" id="RST93479.1"/>
    </source>
</evidence>
<evidence type="ECO:0000313" key="8">
    <source>
        <dbReference type="Proteomes" id="UP000288490"/>
    </source>
</evidence>
<dbReference type="Pfam" id="PF01061">
    <property type="entry name" value="ABC2_membrane"/>
    <property type="match status" value="1"/>
</dbReference>
<dbReference type="GO" id="GO:0016020">
    <property type="term" value="C:membrane"/>
    <property type="evidence" value="ECO:0007669"/>
    <property type="project" value="UniProtKB-SubCell"/>
</dbReference>
<name>A0A429ZIG3_9ENTE</name>
<dbReference type="AlphaFoldDB" id="A0A429ZIG3"/>
<keyword evidence="4 5" id="KW-0472">Membrane</keyword>
<dbReference type="InterPro" id="IPR051784">
    <property type="entry name" value="Nod_factor_ABC_transporter"/>
</dbReference>
<dbReference type="PANTHER" id="PTHR43229:SF2">
    <property type="entry name" value="NODULATION PROTEIN J"/>
    <property type="match status" value="1"/>
</dbReference>
<evidence type="ECO:0000256" key="5">
    <source>
        <dbReference type="SAM" id="Phobius"/>
    </source>
</evidence>
<dbReference type="RefSeq" id="WP_125957854.1">
    <property type="nucleotide sequence ID" value="NZ_NGJT01000012.1"/>
</dbReference>
<keyword evidence="2 5" id="KW-0812">Transmembrane</keyword>
<evidence type="ECO:0000256" key="1">
    <source>
        <dbReference type="ARBA" id="ARBA00004141"/>
    </source>
</evidence>
<sequence length="288" mass="32435">MITIAKRNIYLYLINPVNVFFSLLGSLIVFFLYLLFIKQNIVSQFQDIAHSTTLINLWMLGALLSVTALTTSFSAMGQLIQDKASNKFIDFTITDTSNFYLLNGYFLSSFIISLVMQCLIFLFVLIFFAISKEPLSLSINQYITLFPIMLLTSLTSTTFNLLLCAIIKTEATLRTIGNIMGALSGFLTGAYIPIGALNDSARNVIRLFPLSYSSSLFRYTLMTPLLNDLSNEQSFFLEKFLGLDYDWQISLSPSLISLTVLFLFSFACLGMVFLMSKRIMATTLSERN</sequence>
<feature type="transmembrane region" description="Helical" evidence="5">
    <location>
        <begin position="57"/>
        <end position="80"/>
    </location>
</feature>
<keyword evidence="3 5" id="KW-1133">Transmembrane helix</keyword>